<dbReference type="GO" id="GO:0030288">
    <property type="term" value="C:outer membrane-bounded periplasmic space"/>
    <property type="evidence" value="ECO:0007669"/>
    <property type="project" value="TreeGrafter"/>
</dbReference>
<evidence type="ECO:0000256" key="2">
    <source>
        <dbReference type="ARBA" id="ARBA00007639"/>
    </source>
</evidence>
<comment type="similarity">
    <text evidence="2">Belongs to the bacterial solute-binding protein 2 family.</text>
</comment>
<keyword evidence="3" id="KW-0732">Signal</keyword>
<dbReference type="InterPro" id="IPR050555">
    <property type="entry name" value="Bact_Solute-Bind_Prot2"/>
</dbReference>
<dbReference type="InterPro" id="IPR028082">
    <property type="entry name" value="Peripla_BP_I"/>
</dbReference>
<evidence type="ECO:0000313" key="5">
    <source>
        <dbReference type="EMBL" id="GIO44025.1"/>
    </source>
</evidence>
<dbReference type="InterPro" id="IPR025997">
    <property type="entry name" value="SBP_2_dom"/>
</dbReference>
<dbReference type="PANTHER" id="PTHR30036">
    <property type="entry name" value="D-XYLOSE-BINDING PERIPLASMIC PROTEIN"/>
    <property type="match status" value="1"/>
</dbReference>
<dbReference type="SUPFAM" id="SSF53822">
    <property type="entry name" value="Periplasmic binding protein-like I"/>
    <property type="match status" value="1"/>
</dbReference>
<keyword evidence="6" id="KW-1185">Reference proteome</keyword>
<name>A0A919Y801_9BACL</name>
<evidence type="ECO:0000256" key="3">
    <source>
        <dbReference type="SAM" id="SignalP"/>
    </source>
</evidence>
<gene>
    <name evidence="5" type="ORF">J41TS4_37830</name>
</gene>
<evidence type="ECO:0000256" key="1">
    <source>
        <dbReference type="ARBA" id="ARBA00004196"/>
    </source>
</evidence>
<evidence type="ECO:0000313" key="6">
    <source>
        <dbReference type="Proteomes" id="UP000678895"/>
    </source>
</evidence>
<dbReference type="Gene3D" id="3.40.50.2300">
    <property type="match status" value="2"/>
</dbReference>
<accession>A0A919Y801</accession>
<dbReference type="RefSeq" id="WP_301629515.1">
    <property type="nucleotide sequence ID" value="NZ_BORS01000014.1"/>
</dbReference>
<dbReference type="Proteomes" id="UP000678895">
    <property type="component" value="Unassembled WGS sequence"/>
</dbReference>
<feature type="domain" description="Periplasmic binding protein" evidence="4">
    <location>
        <begin position="51"/>
        <end position="308"/>
    </location>
</feature>
<comment type="subcellular location">
    <subcellularLocation>
        <location evidence="1">Cell envelope</location>
    </subcellularLocation>
</comment>
<protein>
    <recommendedName>
        <fullName evidence="4">Periplasmic binding protein domain-containing protein</fullName>
    </recommendedName>
</protein>
<feature type="signal peptide" evidence="3">
    <location>
        <begin position="1"/>
        <end position="22"/>
    </location>
</feature>
<organism evidence="5 6">
    <name type="scientific">Paenibacillus apis</name>
    <dbReference type="NCBI Taxonomy" id="1792174"/>
    <lineage>
        <taxon>Bacteria</taxon>
        <taxon>Bacillati</taxon>
        <taxon>Bacillota</taxon>
        <taxon>Bacilli</taxon>
        <taxon>Bacillales</taxon>
        <taxon>Paenibacillaceae</taxon>
        <taxon>Paenibacillus</taxon>
    </lineage>
</organism>
<reference evidence="5" key="1">
    <citation type="submission" date="2021-03" db="EMBL/GenBank/DDBJ databases">
        <title>Antimicrobial resistance genes in bacteria isolated from Japanese honey, and their potential for conferring macrolide and lincosamide resistance in the American foulbrood pathogen Paenibacillus larvae.</title>
        <authorList>
            <person name="Okamoto M."/>
            <person name="Kumagai M."/>
            <person name="Kanamori H."/>
            <person name="Takamatsu D."/>
        </authorList>
    </citation>
    <scope>NUCLEOTIDE SEQUENCE</scope>
    <source>
        <strain evidence="5">J41TS4</strain>
    </source>
</reference>
<dbReference type="PROSITE" id="PS51257">
    <property type="entry name" value="PROKAR_LIPOPROTEIN"/>
    <property type="match status" value="1"/>
</dbReference>
<dbReference type="Pfam" id="PF13407">
    <property type="entry name" value="Peripla_BP_4"/>
    <property type="match status" value="1"/>
</dbReference>
<evidence type="ECO:0000259" key="4">
    <source>
        <dbReference type="Pfam" id="PF13407"/>
    </source>
</evidence>
<dbReference type="EMBL" id="BORS01000014">
    <property type="protein sequence ID" value="GIO44025.1"/>
    <property type="molecule type" value="Genomic_DNA"/>
</dbReference>
<proteinExistence type="inferred from homology"/>
<dbReference type="GO" id="GO:0030246">
    <property type="term" value="F:carbohydrate binding"/>
    <property type="evidence" value="ECO:0007669"/>
    <property type="project" value="TreeGrafter"/>
</dbReference>
<dbReference type="PANTHER" id="PTHR30036:SF7">
    <property type="entry name" value="ABC TRANSPORTER PERIPLASMIC-BINDING PROTEIN YPHF"/>
    <property type="match status" value="1"/>
</dbReference>
<sequence length="384" mass="41616">MKRKQWIFSLAALMLLFSVVLSGCGGNGNSANSNSANGNEGGKAQDNYTIGVMLYNYTDIQGQQIKAYCSYLEKNFNVKFNFATVGPSEEGHISGLENLLASGVDAIISGYDTALEQSVSLTEEAGVYYVVALGEVDENVSSDYFVGGIKQFGENPEELGAKYAEQAYASGAKHIGMTSFLEFAFVDAPAIIKGFTDKMNELDTQGEVTVYPTEFHSFAPENAADAVTKVISDHPEVDAIVGLGSGMDYVYPAILNSTKPDIPLLALGYNDSTEDGFASGKVLMAGTNNYGQLIAGSFAQLYDRLNGKTYTDWKANGYISYVTMTSIEEVQDFKKYVIPEDQSQGPVTAEELKNVMLTYNDAATWESLQELTNRTLAEIKAARN</sequence>
<comment type="caution">
    <text evidence="5">The sequence shown here is derived from an EMBL/GenBank/DDBJ whole genome shotgun (WGS) entry which is preliminary data.</text>
</comment>
<feature type="chain" id="PRO_5039301930" description="Periplasmic binding protein domain-containing protein" evidence="3">
    <location>
        <begin position="23"/>
        <end position="384"/>
    </location>
</feature>
<dbReference type="AlphaFoldDB" id="A0A919Y801"/>